<dbReference type="PROSITE" id="PS00878">
    <property type="entry name" value="ODR_DC_2_1"/>
    <property type="match status" value="1"/>
</dbReference>
<evidence type="ECO:0000313" key="13">
    <source>
        <dbReference type="RefSeq" id="XP_026747427.1"/>
    </source>
</evidence>
<dbReference type="OrthoDB" id="5034579at2759"/>
<sequence>MFQDKQRFREFAVSPAFVLDECSEADVAKALIESKQQREPFYIFDMDEAYRHIQRFKQRMPRVQVFFAMKANHSEMMLKLAIALGVGFDCASPGEINRILKFGVDPTSIIYAVPNKTPEQMIYARISGVKHTTFNTACELYKIKQYWPDAKLLIRIKVESDSVYKLGEKFGCLFETEAVDLLETAASLGLTVIGVAFHVGSGCSSIESYAVGIRHARALFDHEARAGRQMKILDIGGGFYREESTKFDQVSQLITDTLAHLFPDPSVQVIAEPGRYLCEAAFTLYCNINKVKTVMRNDKPLNMVYISDGINGTLRYFETWQNVYKFNDKGRCKENLEDTVLYGPSPDSKDYLEVKLPRCTDQDWLVFDMQGSYTLVFSGRFAGYEIPLIRPIISKKIWAQIKDREIFNSGDFIVSPDLLAPLPSTLPPLLPYHGRTEYSHLVLAD</sequence>
<dbReference type="InterPro" id="IPR002433">
    <property type="entry name" value="Orn_de-COase"/>
</dbReference>
<dbReference type="InterPro" id="IPR009006">
    <property type="entry name" value="Ala_racemase/Decarboxylase_C"/>
</dbReference>
<feature type="domain" description="Orn/DAP/Arg decarboxylase 2 N-terminal" evidence="11">
    <location>
        <begin position="49"/>
        <end position="278"/>
    </location>
</feature>
<dbReference type="GeneID" id="113508526"/>
<dbReference type="Proteomes" id="UP000322000">
    <property type="component" value="Chromosome 2"/>
</dbReference>
<dbReference type="InterPro" id="IPR022644">
    <property type="entry name" value="De-COase2_N"/>
</dbReference>
<dbReference type="InterPro" id="IPR022653">
    <property type="entry name" value="De-COase2_pyr-phos_BS"/>
</dbReference>
<comment type="cofactor">
    <cofactor evidence="1">
        <name>pyridoxal 5'-phosphate</name>
        <dbReference type="ChEBI" id="CHEBI:597326"/>
    </cofactor>
</comment>
<keyword evidence="12" id="KW-1185">Reference proteome</keyword>
<dbReference type="FunFam" id="3.20.20.10:FF:000005">
    <property type="entry name" value="Ornithine decarboxylase"/>
    <property type="match status" value="1"/>
</dbReference>
<evidence type="ECO:0000256" key="4">
    <source>
        <dbReference type="ARBA" id="ARBA00023115"/>
    </source>
</evidence>
<comment type="subunit">
    <text evidence="9">Homodimer. Only the dimer is catalytically active, as the active sites are constructed of residues from both monomers.</text>
</comment>
<dbReference type="SUPFAM" id="SSF51419">
    <property type="entry name" value="PLP-binding barrel"/>
    <property type="match status" value="1"/>
</dbReference>
<evidence type="ECO:0000256" key="8">
    <source>
        <dbReference type="ARBA" id="ARBA00037173"/>
    </source>
</evidence>
<dbReference type="PANTHER" id="PTHR11482:SF6">
    <property type="entry name" value="ORNITHINE DECARBOXYLASE 1-RELATED"/>
    <property type="match status" value="1"/>
</dbReference>
<dbReference type="RefSeq" id="XP_026747427.1">
    <property type="nucleotide sequence ID" value="XM_026891626.1"/>
</dbReference>
<evidence type="ECO:0000256" key="10">
    <source>
        <dbReference type="ARBA" id="ARBA00049127"/>
    </source>
</evidence>
<keyword evidence="4" id="KW-0620">Polyamine biosynthesis</keyword>
<evidence type="ECO:0000256" key="2">
    <source>
        <dbReference type="ARBA" id="ARBA00008872"/>
    </source>
</evidence>
<evidence type="ECO:0000256" key="6">
    <source>
        <dbReference type="ARBA" id="ARBA00034115"/>
    </source>
</evidence>
<dbReference type="KEGG" id="tnl:113508526"/>
<protein>
    <recommendedName>
        <fullName evidence="7">ornithine decarboxylase</fullName>
        <ecNumber evidence="7">4.1.1.17</ecNumber>
    </recommendedName>
</protein>
<dbReference type="InterPro" id="IPR029066">
    <property type="entry name" value="PLP-binding_barrel"/>
</dbReference>
<dbReference type="GO" id="GO:0033387">
    <property type="term" value="P:putrescine biosynthetic process from arginine, via ornithine"/>
    <property type="evidence" value="ECO:0007669"/>
    <property type="project" value="TreeGrafter"/>
</dbReference>
<dbReference type="PRINTS" id="PR01182">
    <property type="entry name" value="ORNDCRBXLASE"/>
</dbReference>
<dbReference type="PANTHER" id="PTHR11482">
    <property type="entry name" value="ARGININE/DIAMINOPIMELATE/ORNITHINE DECARBOXYLASE"/>
    <property type="match status" value="1"/>
</dbReference>
<evidence type="ECO:0000259" key="11">
    <source>
        <dbReference type="Pfam" id="PF02784"/>
    </source>
</evidence>
<name>A0A7E5X4U5_TRINI</name>
<dbReference type="GO" id="GO:0004586">
    <property type="term" value="F:ornithine decarboxylase activity"/>
    <property type="evidence" value="ECO:0007669"/>
    <property type="project" value="UniProtKB-EC"/>
</dbReference>
<dbReference type="Gene3D" id="2.40.37.10">
    <property type="entry name" value="Lyase, Ornithine Decarboxylase, Chain A, domain 1"/>
    <property type="match status" value="1"/>
</dbReference>
<dbReference type="Gene3D" id="3.20.20.10">
    <property type="entry name" value="Alanine racemase"/>
    <property type="match status" value="1"/>
</dbReference>
<dbReference type="Pfam" id="PF02784">
    <property type="entry name" value="Orn_Arg_deC_N"/>
    <property type="match status" value="1"/>
</dbReference>
<comment type="pathway">
    <text evidence="6">Amine and polyamine biosynthesis; putrescine biosynthesis via L-ornithine pathway; putrescine from L-ornithine: step 1/1.</text>
</comment>
<dbReference type="CDD" id="cd00622">
    <property type="entry name" value="PLPDE_III_ODC"/>
    <property type="match status" value="1"/>
</dbReference>
<dbReference type="InParanoid" id="A0A7E5X4U5"/>
<dbReference type="PRINTS" id="PR01179">
    <property type="entry name" value="ODADCRBXLASE"/>
</dbReference>
<evidence type="ECO:0000256" key="1">
    <source>
        <dbReference type="ARBA" id="ARBA00001933"/>
    </source>
</evidence>
<evidence type="ECO:0000256" key="5">
    <source>
        <dbReference type="ARBA" id="ARBA00023239"/>
    </source>
</evidence>
<evidence type="ECO:0000256" key="7">
    <source>
        <dbReference type="ARBA" id="ARBA00034138"/>
    </source>
</evidence>
<dbReference type="AlphaFoldDB" id="A0A7E5X4U5"/>
<comment type="similarity">
    <text evidence="2">Belongs to the Orn/Lys/Arg decarboxylase class-II family.</text>
</comment>
<comment type="catalytic activity">
    <reaction evidence="10">
        <text>L-ornithine + H(+) = putrescine + CO2</text>
        <dbReference type="Rhea" id="RHEA:22964"/>
        <dbReference type="ChEBI" id="CHEBI:15378"/>
        <dbReference type="ChEBI" id="CHEBI:16526"/>
        <dbReference type="ChEBI" id="CHEBI:46911"/>
        <dbReference type="ChEBI" id="CHEBI:326268"/>
        <dbReference type="EC" id="4.1.1.17"/>
    </reaction>
</comment>
<evidence type="ECO:0000256" key="9">
    <source>
        <dbReference type="ARBA" id="ARBA00046672"/>
    </source>
</evidence>
<reference evidence="13" key="1">
    <citation type="submission" date="2025-08" db="UniProtKB">
        <authorList>
            <consortium name="RefSeq"/>
        </authorList>
    </citation>
    <scope>IDENTIFICATION</scope>
</reference>
<evidence type="ECO:0000256" key="3">
    <source>
        <dbReference type="ARBA" id="ARBA00022898"/>
    </source>
</evidence>
<keyword evidence="3" id="KW-0663">Pyridoxal phosphate</keyword>
<dbReference type="EC" id="4.1.1.17" evidence="7"/>
<organism evidence="12 13">
    <name type="scientific">Trichoplusia ni</name>
    <name type="common">Cabbage looper</name>
    <dbReference type="NCBI Taxonomy" id="7111"/>
    <lineage>
        <taxon>Eukaryota</taxon>
        <taxon>Metazoa</taxon>
        <taxon>Ecdysozoa</taxon>
        <taxon>Arthropoda</taxon>
        <taxon>Hexapoda</taxon>
        <taxon>Insecta</taxon>
        <taxon>Pterygota</taxon>
        <taxon>Neoptera</taxon>
        <taxon>Endopterygota</taxon>
        <taxon>Lepidoptera</taxon>
        <taxon>Glossata</taxon>
        <taxon>Ditrysia</taxon>
        <taxon>Noctuoidea</taxon>
        <taxon>Noctuidae</taxon>
        <taxon>Plusiinae</taxon>
        <taxon>Trichoplusia</taxon>
    </lineage>
</organism>
<proteinExistence type="inferred from homology"/>
<dbReference type="GO" id="GO:0005737">
    <property type="term" value="C:cytoplasm"/>
    <property type="evidence" value="ECO:0007669"/>
    <property type="project" value="TreeGrafter"/>
</dbReference>
<comment type="function">
    <text evidence="8">Catalyzes the first and rate-limiting step of polyamine biosynthesis that converts ornithine into putrescine, which is the precursor for the polyamines, spermidine and spermine. Polyamines are essential for cell proliferation and are implicated in cellular processes, ranging from DNA replication to apoptosis.</text>
</comment>
<keyword evidence="5" id="KW-0456">Lyase</keyword>
<evidence type="ECO:0000313" key="12">
    <source>
        <dbReference type="Proteomes" id="UP000322000"/>
    </source>
</evidence>
<dbReference type="SUPFAM" id="SSF50621">
    <property type="entry name" value="Alanine racemase C-terminal domain-like"/>
    <property type="match status" value="1"/>
</dbReference>
<gene>
    <name evidence="13" type="primary">LOC113508526</name>
</gene>
<dbReference type="InterPro" id="IPR000183">
    <property type="entry name" value="Orn/DAP/Arg_de-COase"/>
</dbReference>
<accession>A0A7E5X4U5</accession>